<keyword evidence="2" id="KW-1185">Reference proteome</keyword>
<name>A0A1T5G107_9SPHN</name>
<sequence length="269" mass="29787">MTAPIDDRPVPDIRLGGMLFSLAQPDPGWERHFHRWYERDHFYAGCMAGAGFFAGRRWLATRAMRAERFPETTPVADDIRDGSFLVTYWVLGERLDETIIWSVDQVLRLHRQGRMEAPRRNISTGYYRYAGGAFRDEDGVPAELALDHGYPGAMAIMVDAAEDGDAVADWLRDDVLPGLIAGTAVPMALCFRPVPLPDNAPGNVARPDPAYFRQRVLVLAFFDTPPPTDWDAVPRAVEAALQAAGRGALVFAGHFIPTVPGTDTHVDQL</sequence>
<proteinExistence type="predicted"/>
<protein>
    <submittedName>
        <fullName evidence="1">Uncharacterized protein</fullName>
    </submittedName>
</protein>
<dbReference type="AlphaFoldDB" id="A0A1T5G107"/>
<dbReference type="Proteomes" id="UP000189818">
    <property type="component" value="Unassembled WGS sequence"/>
</dbReference>
<dbReference type="OrthoDB" id="3848366at2"/>
<dbReference type="RefSeq" id="WP_079650134.1">
    <property type="nucleotide sequence ID" value="NZ_FUYM01000011.1"/>
</dbReference>
<dbReference type="EMBL" id="FUYM01000011">
    <property type="protein sequence ID" value="SKC01954.1"/>
    <property type="molecule type" value="Genomic_DNA"/>
</dbReference>
<gene>
    <name evidence="1" type="ORF">SAMN06295920_111128</name>
</gene>
<reference evidence="2" key="1">
    <citation type="submission" date="2017-02" db="EMBL/GenBank/DDBJ databases">
        <authorList>
            <person name="Varghese N."/>
            <person name="Submissions S."/>
        </authorList>
    </citation>
    <scope>NUCLEOTIDE SEQUENCE [LARGE SCALE GENOMIC DNA]</scope>
    <source>
        <strain evidence="2">UM2</strain>
    </source>
</reference>
<evidence type="ECO:0000313" key="2">
    <source>
        <dbReference type="Proteomes" id="UP000189818"/>
    </source>
</evidence>
<evidence type="ECO:0000313" key="1">
    <source>
        <dbReference type="EMBL" id="SKC01954.1"/>
    </source>
</evidence>
<organism evidence="1 2">
    <name type="scientific">Rhizorhabdus histidinilytica</name>
    <dbReference type="NCBI Taxonomy" id="439228"/>
    <lineage>
        <taxon>Bacteria</taxon>
        <taxon>Pseudomonadati</taxon>
        <taxon>Pseudomonadota</taxon>
        <taxon>Alphaproteobacteria</taxon>
        <taxon>Sphingomonadales</taxon>
        <taxon>Sphingomonadaceae</taxon>
        <taxon>Rhizorhabdus</taxon>
    </lineage>
</organism>
<accession>A0A1T5G107</accession>
<dbReference type="STRING" id="439228.SAMN06295920_111128"/>